<feature type="compositionally biased region" description="Low complexity" evidence="2">
    <location>
        <begin position="118"/>
        <end position="127"/>
    </location>
</feature>
<reference evidence="3" key="1">
    <citation type="submission" date="2013-10" db="EMBL/GenBank/DDBJ databases">
        <title>Genomic analysis of the causative agents of coccidiosis in chickens.</title>
        <authorList>
            <person name="Reid A.J."/>
            <person name="Blake D."/>
            <person name="Billington K."/>
            <person name="Browne H."/>
            <person name="Dunn M."/>
            <person name="Hung S."/>
            <person name="Kawahara F."/>
            <person name="Miranda-Saavedra D."/>
            <person name="Mourier T."/>
            <person name="Nagra H."/>
            <person name="Otto T.D."/>
            <person name="Rawlings N."/>
            <person name="Sanchez A."/>
            <person name="Sanders M."/>
            <person name="Subramaniam C."/>
            <person name="Tay Y."/>
            <person name="Dear P."/>
            <person name="Doerig C."/>
            <person name="Gruber A."/>
            <person name="Parkinson J."/>
            <person name="Shirley M."/>
            <person name="Wan K.L."/>
            <person name="Berriman M."/>
            <person name="Tomley F."/>
            <person name="Pain A."/>
        </authorList>
    </citation>
    <scope>NUCLEOTIDE SEQUENCE [LARGE SCALE GENOMIC DNA]</scope>
    <source>
        <strain evidence="3">Houghton</strain>
    </source>
</reference>
<evidence type="ECO:0000313" key="4">
    <source>
        <dbReference type="Proteomes" id="UP000030747"/>
    </source>
</evidence>
<feature type="region of interest" description="Disordered" evidence="2">
    <location>
        <begin position="62"/>
        <end position="96"/>
    </location>
</feature>
<keyword evidence="1" id="KW-0143">Chaperone</keyword>
<evidence type="ECO:0000256" key="2">
    <source>
        <dbReference type="SAM" id="MobiDB-lite"/>
    </source>
</evidence>
<dbReference type="GO" id="GO:0042026">
    <property type="term" value="P:protein refolding"/>
    <property type="evidence" value="ECO:0007669"/>
    <property type="project" value="TreeGrafter"/>
</dbReference>
<dbReference type="VEuPathDB" id="ToxoDB:ETH2_1034700"/>
<keyword evidence="4" id="KW-1185">Reference proteome</keyword>
<name>U6L372_EIMTE</name>
<dbReference type="Proteomes" id="UP000030747">
    <property type="component" value="Unassembled WGS sequence"/>
</dbReference>
<protein>
    <submittedName>
        <fullName evidence="3">DnaJ domain-containing protein, putative</fullName>
    </submittedName>
</protein>
<dbReference type="PANTHER" id="PTHR43096">
    <property type="entry name" value="DNAJ HOMOLOG 1, MITOCHONDRIAL-RELATED"/>
    <property type="match status" value="1"/>
</dbReference>
<organism evidence="3 4">
    <name type="scientific">Eimeria tenella</name>
    <name type="common">Coccidian parasite</name>
    <dbReference type="NCBI Taxonomy" id="5802"/>
    <lineage>
        <taxon>Eukaryota</taxon>
        <taxon>Sar</taxon>
        <taxon>Alveolata</taxon>
        <taxon>Apicomplexa</taxon>
        <taxon>Conoidasida</taxon>
        <taxon>Coccidia</taxon>
        <taxon>Eucoccidiorida</taxon>
        <taxon>Eimeriorina</taxon>
        <taxon>Eimeriidae</taxon>
        <taxon>Eimeria</taxon>
    </lineage>
</organism>
<dbReference type="AlphaFoldDB" id="U6L372"/>
<feature type="non-terminal residue" evidence="3">
    <location>
        <position position="1"/>
    </location>
</feature>
<dbReference type="GO" id="GO:0051082">
    <property type="term" value="F:unfolded protein binding"/>
    <property type="evidence" value="ECO:0007669"/>
    <property type="project" value="TreeGrafter"/>
</dbReference>
<gene>
    <name evidence="3" type="ORF">ETH_00030590</name>
</gene>
<dbReference type="GeneID" id="25255197"/>
<evidence type="ECO:0000313" key="3">
    <source>
        <dbReference type="EMBL" id="CDJ43643.1"/>
    </source>
</evidence>
<dbReference type="VEuPathDB" id="ToxoDB:ETH_00030590"/>
<proteinExistence type="predicted"/>
<dbReference type="RefSeq" id="XP_013234392.1">
    <property type="nucleotide sequence ID" value="XM_013378938.1"/>
</dbReference>
<evidence type="ECO:0000256" key="1">
    <source>
        <dbReference type="ARBA" id="ARBA00023186"/>
    </source>
</evidence>
<dbReference type="PANTHER" id="PTHR43096:SF52">
    <property type="entry name" value="DNAJ HOMOLOG 1, MITOCHONDRIAL-RELATED"/>
    <property type="match status" value="1"/>
</dbReference>
<reference evidence="3" key="2">
    <citation type="submission" date="2013-10" db="EMBL/GenBank/DDBJ databases">
        <authorList>
            <person name="Aslett M."/>
        </authorList>
    </citation>
    <scope>NUCLEOTIDE SEQUENCE [LARGE SCALE GENOMIC DNA]</scope>
    <source>
        <strain evidence="3">Houghton</strain>
    </source>
</reference>
<accession>U6L372</accession>
<sequence length="145" mass="14667">AYEFLSDPKKKDFYDKTGVRPEDAAAAAAAGGAAGAAGGGFEGFDPSMLFTDFADLFASMARGSSSSSSSSGGFGPHSFAAAFGGPTGASRGEDIQTELSLDLMEAIKGCEKRELGLQQLQQQRQRGGPPGGPLLGLRGLGGTEG</sequence>
<dbReference type="EMBL" id="HG675956">
    <property type="protein sequence ID" value="CDJ43643.1"/>
    <property type="molecule type" value="Genomic_DNA"/>
</dbReference>
<feature type="region of interest" description="Disordered" evidence="2">
    <location>
        <begin position="118"/>
        <end position="145"/>
    </location>
</feature>
<feature type="compositionally biased region" description="Low complexity" evidence="2">
    <location>
        <begin position="62"/>
        <end position="84"/>
    </location>
</feature>
<dbReference type="GO" id="GO:0005737">
    <property type="term" value="C:cytoplasm"/>
    <property type="evidence" value="ECO:0007669"/>
    <property type="project" value="TreeGrafter"/>
</dbReference>